<dbReference type="InterPro" id="IPR015797">
    <property type="entry name" value="NUDIX_hydrolase-like_dom_sf"/>
</dbReference>
<dbReference type="InterPro" id="IPR000086">
    <property type="entry name" value="NUDIX_hydrolase_dom"/>
</dbReference>
<evidence type="ECO:0000256" key="1">
    <source>
        <dbReference type="ARBA" id="ARBA00005582"/>
    </source>
</evidence>
<dbReference type="PANTHER" id="PTHR43736:SF1">
    <property type="entry name" value="DIHYDRONEOPTERIN TRIPHOSPHATE DIPHOSPHATASE"/>
    <property type="match status" value="1"/>
</dbReference>
<dbReference type="PANTHER" id="PTHR43736">
    <property type="entry name" value="ADP-RIBOSE PYROPHOSPHATASE"/>
    <property type="match status" value="1"/>
</dbReference>
<accession>A0A1H9WRT2</accession>
<proteinExistence type="inferred from homology"/>
<reference evidence="4 5" key="1">
    <citation type="submission" date="2016-10" db="EMBL/GenBank/DDBJ databases">
        <authorList>
            <person name="de Groot N.N."/>
        </authorList>
    </citation>
    <scope>NUCLEOTIDE SEQUENCE [LARGE SCALE GENOMIC DNA]</scope>
    <source>
        <strain evidence="4 5">AR40</strain>
    </source>
</reference>
<dbReference type="GO" id="GO:0016787">
    <property type="term" value="F:hydrolase activity"/>
    <property type="evidence" value="ECO:0007669"/>
    <property type="project" value="UniProtKB-KW"/>
</dbReference>
<keyword evidence="2" id="KW-0378">Hydrolase</keyword>
<feature type="domain" description="Nudix hydrolase" evidence="3">
    <location>
        <begin position="28"/>
        <end position="169"/>
    </location>
</feature>
<protein>
    <submittedName>
        <fullName evidence="4">NUDIX domain-containing protein</fullName>
    </submittedName>
</protein>
<evidence type="ECO:0000259" key="3">
    <source>
        <dbReference type="PROSITE" id="PS51462"/>
    </source>
</evidence>
<name>A0A1H9WRT2_BUTFI</name>
<sequence length="175" mass="20136">MEYIDIFTRDGQYTGVTRPKHDPKKRGEYYRHVLVIMKTTDSPAPGEGEGLYIVQQRSLKARFYPGMWDMTGGAVMAGELQEAAAIREVKEELDITILPEELKLGFERIVDWDDGTGLLLSVFMCRVDVPENGFKFDPHEVNDVKVMPFREFLHHVSDHNDEDFCNGLKEIEKKL</sequence>
<dbReference type="Proteomes" id="UP000182584">
    <property type="component" value="Unassembled WGS sequence"/>
</dbReference>
<gene>
    <name evidence="4" type="ORF">SAMN04487884_13333</name>
</gene>
<dbReference type="SUPFAM" id="SSF55811">
    <property type="entry name" value="Nudix"/>
    <property type="match status" value="1"/>
</dbReference>
<comment type="similarity">
    <text evidence="1">Belongs to the Nudix hydrolase family.</text>
</comment>
<evidence type="ECO:0000256" key="2">
    <source>
        <dbReference type="ARBA" id="ARBA00022801"/>
    </source>
</evidence>
<dbReference type="Gene3D" id="3.90.79.10">
    <property type="entry name" value="Nucleoside Triphosphate Pyrophosphohydrolase"/>
    <property type="match status" value="1"/>
</dbReference>
<dbReference type="Pfam" id="PF00293">
    <property type="entry name" value="NUDIX"/>
    <property type="match status" value="1"/>
</dbReference>
<evidence type="ECO:0000313" key="5">
    <source>
        <dbReference type="Proteomes" id="UP000182584"/>
    </source>
</evidence>
<dbReference type="PROSITE" id="PS51462">
    <property type="entry name" value="NUDIX"/>
    <property type="match status" value="1"/>
</dbReference>
<evidence type="ECO:0000313" key="4">
    <source>
        <dbReference type="EMBL" id="SES36511.1"/>
    </source>
</evidence>
<dbReference type="PROSITE" id="PS00893">
    <property type="entry name" value="NUDIX_BOX"/>
    <property type="match status" value="1"/>
</dbReference>
<dbReference type="InterPro" id="IPR020084">
    <property type="entry name" value="NUDIX_hydrolase_CS"/>
</dbReference>
<organism evidence="4 5">
    <name type="scientific">Butyrivibrio fibrisolvens</name>
    <dbReference type="NCBI Taxonomy" id="831"/>
    <lineage>
        <taxon>Bacteria</taxon>
        <taxon>Bacillati</taxon>
        <taxon>Bacillota</taxon>
        <taxon>Clostridia</taxon>
        <taxon>Lachnospirales</taxon>
        <taxon>Lachnospiraceae</taxon>
        <taxon>Butyrivibrio</taxon>
    </lineage>
</organism>
<dbReference type="AlphaFoldDB" id="A0A1H9WRT2"/>
<dbReference type="EMBL" id="FOGJ01000033">
    <property type="protein sequence ID" value="SES36511.1"/>
    <property type="molecule type" value="Genomic_DNA"/>
</dbReference>
<dbReference type="eggNOG" id="COG0494">
    <property type="taxonomic scope" value="Bacteria"/>
</dbReference>